<evidence type="ECO:0000313" key="2">
    <source>
        <dbReference type="EMBL" id="CAH0388448.1"/>
    </source>
</evidence>
<accession>A0A9P0F4C9</accession>
<sequence>MEEDVKGAPGSKLVSRIVNNQNGMQRKQDVVFDLNGNRQNLGLNPVKMLEHATVQVNPQSTLVAPPGTMVNVYFDVTNNLNIPVLFTFNVQDRHNLIRGIQPIQRRIESLRTEIVTVMVETRMGAPEVDLITFIAHLGSVETVGRKAIFRIGEPVSDTTGPDIDYSYNGDCRDAWTPQTCSTAVWGADITVSDTESGLLRVSSFPLGLQYRGDFVAGTRDNVYLHYSASCCDTKVDVIATDLKGNTYKRTINVERQWWTAAEISALVLGIILLLLLLGLVIAGIITCCRNRGSRDFTR</sequence>
<dbReference type="AlphaFoldDB" id="A0A9P0F4C9"/>
<keyword evidence="1" id="KW-0472">Membrane</keyword>
<proteinExistence type="predicted"/>
<keyword evidence="3" id="KW-1185">Reference proteome</keyword>
<reference evidence="2" key="1">
    <citation type="submission" date="2021-12" db="EMBL/GenBank/DDBJ databases">
        <authorList>
            <person name="King R."/>
        </authorList>
    </citation>
    <scope>NUCLEOTIDE SEQUENCE</scope>
</reference>
<dbReference type="Proteomes" id="UP001152759">
    <property type="component" value="Chromosome 4"/>
</dbReference>
<protein>
    <submittedName>
        <fullName evidence="2">Uncharacterized protein</fullName>
    </submittedName>
</protein>
<organism evidence="2 3">
    <name type="scientific">Bemisia tabaci</name>
    <name type="common">Sweetpotato whitefly</name>
    <name type="synonym">Aleurodes tabaci</name>
    <dbReference type="NCBI Taxonomy" id="7038"/>
    <lineage>
        <taxon>Eukaryota</taxon>
        <taxon>Metazoa</taxon>
        <taxon>Ecdysozoa</taxon>
        <taxon>Arthropoda</taxon>
        <taxon>Hexapoda</taxon>
        <taxon>Insecta</taxon>
        <taxon>Pterygota</taxon>
        <taxon>Neoptera</taxon>
        <taxon>Paraneoptera</taxon>
        <taxon>Hemiptera</taxon>
        <taxon>Sternorrhyncha</taxon>
        <taxon>Aleyrodoidea</taxon>
        <taxon>Aleyrodidae</taxon>
        <taxon>Aleyrodinae</taxon>
        <taxon>Bemisia</taxon>
    </lineage>
</organism>
<dbReference type="KEGG" id="btab:109037099"/>
<evidence type="ECO:0000313" key="3">
    <source>
        <dbReference type="Proteomes" id="UP001152759"/>
    </source>
</evidence>
<gene>
    <name evidence="2" type="ORF">BEMITA_LOCUS7360</name>
</gene>
<keyword evidence="1" id="KW-0812">Transmembrane</keyword>
<keyword evidence="1" id="KW-1133">Transmembrane helix</keyword>
<dbReference type="EMBL" id="OU963865">
    <property type="protein sequence ID" value="CAH0388448.1"/>
    <property type="molecule type" value="Genomic_DNA"/>
</dbReference>
<name>A0A9P0F4C9_BEMTA</name>
<feature type="transmembrane region" description="Helical" evidence="1">
    <location>
        <begin position="265"/>
        <end position="288"/>
    </location>
</feature>
<evidence type="ECO:0000256" key="1">
    <source>
        <dbReference type="SAM" id="Phobius"/>
    </source>
</evidence>